<dbReference type="Gene3D" id="3.40.50.40">
    <property type="match status" value="1"/>
</dbReference>
<dbReference type="Pfam" id="PF17763">
    <property type="entry name" value="Asparaginase_C"/>
    <property type="match status" value="1"/>
</dbReference>
<feature type="signal peptide" evidence="6">
    <location>
        <begin position="1"/>
        <end position="26"/>
    </location>
</feature>
<feature type="domain" description="L-asparaginase N-terminal" evidence="7">
    <location>
        <begin position="31"/>
        <end position="222"/>
    </location>
</feature>
<dbReference type="InterPro" id="IPR037152">
    <property type="entry name" value="L-asparaginase_N_sf"/>
</dbReference>
<dbReference type="InterPro" id="IPR027475">
    <property type="entry name" value="Asparaginase/glutaminase_AS2"/>
</dbReference>
<accession>A0ABM9A2X3</accession>
<organism evidence="9 10">
    <name type="scientific">Vibrio marisflavi CECT 7928</name>
    <dbReference type="NCBI Taxonomy" id="634439"/>
    <lineage>
        <taxon>Bacteria</taxon>
        <taxon>Pseudomonadati</taxon>
        <taxon>Pseudomonadota</taxon>
        <taxon>Gammaproteobacteria</taxon>
        <taxon>Vibrionales</taxon>
        <taxon>Vibrionaceae</taxon>
        <taxon>Vibrio</taxon>
    </lineage>
</organism>
<dbReference type="InterPro" id="IPR040919">
    <property type="entry name" value="Asparaginase_C"/>
</dbReference>
<keyword evidence="10" id="KW-1185">Reference proteome</keyword>
<dbReference type="Pfam" id="PF00710">
    <property type="entry name" value="Asparaginase"/>
    <property type="match status" value="1"/>
</dbReference>
<dbReference type="PROSITE" id="PS00917">
    <property type="entry name" value="ASN_GLN_ASE_2"/>
    <property type="match status" value="1"/>
</dbReference>
<evidence type="ECO:0000256" key="6">
    <source>
        <dbReference type="SAM" id="SignalP"/>
    </source>
</evidence>
<name>A0ABM9A2X3_9VIBR</name>
<evidence type="ECO:0000259" key="8">
    <source>
        <dbReference type="Pfam" id="PF17763"/>
    </source>
</evidence>
<keyword evidence="6" id="KW-0732">Signal</keyword>
<dbReference type="NCBIfam" id="TIGR00520">
    <property type="entry name" value="asnASE_II"/>
    <property type="match status" value="1"/>
</dbReference>
<dbReference type="InterPro" id="IPR027474">
    <property type="entry name" value="L-asparaginase_N"/>
</dbReference>
<evidence type="ECO:0000259" key="7">
    <source>
        <dbReference type="Pfam" id="PF00710"/>
    </source>
</evidence>
<keyword evidence="2 9" id="KW-0378">Hydrolase</keyword>
<feature type="active site" evidence="3">
    <location>
        <position position="40"/>
    </location>
</feature>
<dbReference type="CDD" id="cd08964">
    <property type="entry name" value="L-asparaginase_II"/>
    <property type="match status" value="1"/>
</dbReference>
<evidence type="ECO:0000256" key="2">
    <source>
        <dbReference type="ARBA" id="ARBA00022801"/>
    </source>
</evidence>
<dbReference type="EMBL" id="CAKLDM010000002">
    <property type="protein sequence ID" value="CAH0538853.1"/>
    <property type="molecule type" value="Genomic_DNA"/>
</dbReference>
<evidence type="ECO:0000313" key="10">
    <source>
        <dbReference type="Proteomes" id="UP000838748"/>
    </source>
</evidence>
<dbReference type="SMART" id="SM00870">
    <property type="entry name" value="Asparaginase"/>
    <property type="match status" value="1"/>
</dbReference>
<dbReference type="PRINTS" id="PR00139">
    <property type="entry name" value="ASNGLNASE"/>
</dbReference>
<dbReference type="GO" id="GO:0004067">
    <property type="term" value="F:asparaginase activity"/>
    <property type="evidence" value="ECO:0007669"/>
    <property type="project" value="UniProtKB-EC"/>
</dbReference>
<dbReference type="InterPro" id="IPR004550">
    <property type="entry name" value="AsnASE_II"/>
</dbReference>
<evidence type="ECO:0000256" key="1">
    <source>
        <dbReference type="ARBA" id="ARBA00010518"/>
    </source>
</evidence>
<dbReference type="PIRSF" id="PIRSF001220">
    <property type="entry name" value="L-ASNase_gatD"/>
    <property type="match status" value="1"/>
</dbReference>
<sequence length="356" mass="37953">MFIPYKNVKTILITLSLLFITNLSFAAGKPHIVILATGGTIAGAGNSATQSEYTAGQLGVNQLVKAVPEINNVADITGEQISNIGSQDMNNAVWLKLAHRVNELLAKPDVDGVVITHGTDTMEETAYFLDLTVHSDKPVVLVGAMRPATAMSADGPKNLYSAVVTATDKQSQGRGVLIVMNDLVLSARGATKFNTTGVQAFKSPNFGPLGRVHDGRVEYQGTRQTIHTSKSIFDVSKLKSLPKVAIVYNYADASPLAAKAFIGDGYQGIVSAGVGNGNMNEQMLATLSQAADKGVMVVRSSRVATGPTTLNAEVNDSKYHFVAAGTLNPQKSRVLLMLALTKTDNYKQVQEYFGEY</sequence>
<protein>
    <submittedName>
        <fullName evidence="9">L-asparaginase 2</fullName>
        <ecNumber evidence="9">3.5.1.1</ecNumber>
    </submittedName>
</protein>
<dbReference type="RefSeq" id="WP_237361051.1">
    <property type="nucleotide sequence ID" value="NZ_CAKLDM010000002.1"/>
</dbReference>
<comment type="similarity">
    <text evidence="1 5">Belongs to the asparaginase 1 family.</text>
</comment>
<dbReference type="InterPro" id="IPR020827">
    <property type="entry name" value="Asparaginase/glutaminase_AS1"/>
</dbReference>
<proteinExistence type="inferred from homology"/>
<dbReference type="InterPro" id="IPR027473">
    <property type="entry name" value="L-asparaginase_C"/>
</dbReference>
<feature type="chain" id="PRO_5047240487" evidence="6">
    <location>
        <begin position="27"/>
        <end position="356"/>
    </location>
</feature>
<feature type="domain" description="Asparaginase/glutaminase C-terminal" evidence="8">
    <location>
        <begin position="243"/>
        <end position="353"/>
    </location>
</feature>
<gene>
    <name evidence="9" type="primary">ansB</name>
    <name evidence="9" type="ORF">VMF7928_01712</name>
</gene>
<dbReference type="PROSITE" id="PS00144">
    <property type="entry name" value="ASN_GLN_ASE_1"/>
    <property type="match status" value="1"/>
</dbReference>
<dbReference type="Proteomes" id="UP000838748">
    <property type="component" value="Unassembled WGS sequence"/>
</dbReference>
<dbReference type="InterPro" id="IPR006034">
    <property type="entry name" value="Asparaginase/glutaminase-like"/>
</dbReference>
<evidence type="ECO:0000256" key="5">
    <source>
        <dbReference type="RuleBase" id="RU004456"/>
    </source>
</evidence>
<dbReference type="NCBIfam" id="NF008304">
    <property type="entry name" value="PRK11096.1"/>
    <property type="match status" value="1"/>
</dbReference>
<dbReference type="PANTHER" id="PTHR11707:SF28">
    <property type="entry name" value="60 KDA LYSOPHOSPHOLIPASE"/>
    <property type="match status" value="1"/>
</dbReference>
<dbReference type="Gene3D" id="3.40.50.1170">
    <property type="entry name" value="L-asparaginase, N-terminal domain"/>
    <property type="match status" value="1"/>
</dbReference>
<dbReference type="PANTHER" id="PTHR11707">
    <property type="entry name" value="L-ASPARAGINASE"/>
    <property type="match status" value="1"/>
</dbReference>
<evidence type="ECO:0000256" key="3">
    <source>
        <dbReference type="PROSITE-ProRule" id="PRU10099"/>
    </source>
</evidence>
<dbReference type="SUPFAM" id="SSF53774">
    <property type="entry name" value="Glutaminase/Asparaginase"/>
    <property type="match status" value="1"/>
</dbReference>
<dbReference type="EC" id="3.5.1.1" evidence="9"/>
<evidence type="ECO:0000256" key="4">
    <source>
        <dbReference type="PROSITE-ProRule" id="PRU10100"/>
    </source>
</evidence>
<comment type="caution">
    <text evidence="9">The sequence shown here is derived from an EMBL/GenBank/DDBJ whole genome shotgun (WGS) entry which is preliminary data.</text>
</comment>
<dbReference type="PROSITE" id="PS51732">
    <property type="entry name" value="ASN_GLN_ASE_3"/>
    <property type="match status" value="1"/>
</dbReference>
<dbReference type="InterPro" id="IPR036152">
    <property type="entry name" value="Asp/glu_Ase-like_sf"/>
</dbReference>
<dbReference type="PIRSF" id="PIRSF500176">
    <property type="entry name" value="L_ASNase"/>
    <property type="match status" value="1"/>
</dbReference>
<reference evidence="9" key="1">
    <citation type="submission" date="2021-11" db="EMBL/GenBank/DDBJ databases">
        <authorList>
            <person name="Rodrigo-Torres L."/>
            <person name="Arahal R. D."/>
            <person name="Lucena T."/>
        </authorList>
    </citation>
    <scope>NUCLEOTIDE SEQUENCE</scope>
    <source>
        <strain evidence="9">CECT 7928</strain>
    </source>
</reference>
<feature type="active site" evidence="4">
    <location>
        <position position="119"/>
    </location>
</feature>
<evidence type="ECO:0000313" key="9">
    <source>
        <dbReference type="EMBL" id="CAH0538853.1"/>
    </source>
</evidence>